<feature type="transmembrane region" description="Helical" evidence="1">
    <location>
        <begin position="144"/>
        <end position="162"/>
    </location>
</feature>
<dbReference type="AlphaFoldDB" id="A0A8J2XVK0"/>
<keyword evidence="3" id="KW-1185">Reference proteome</keyword>
<organism evidence="2 3">
    <name type="scientific">Puia dinghuensis</name>
    <dbReference type="NCBI Taxonomy" id="1792502"/>
    <lineage>
        <taxon>Bacteria</taxon>
        <taxon>Pseudomonadati</taxon>
        <taxon>Bacteroidota</taxon>
        <taxon>Chitinophagia</taxon>
        <taxon>Chitinophagales</taxon>
        <taxon>Chitinophagaceae</taxon>
        <taxon>Puia</taxon>
    </lineage>
</organism>
<dbReference type="EMBL" id="BMJC01000004">
    <property type="protein sequence ID" value="GGB12806.1"/>
    <property type="molecule type" value="Genomic_DNA"/>
</dbReference>
<evidence type="ECO:0000256" key="1">
    <source>
        <dbReference type="SAM" id="Phobius"/>
    </source>
</evidence>
<evidence type="ECO:0000313" key="2">
    <source>
        <dbReference type="EMBL" id="GGB12806.1"/>
    </source>
</evidence>
<reference evidence="2" key="2">
    <citation type="submission" date="2020-09" db="EMBL/GenBank/DDBJ databases">
        <authorList>
            <person name="Sun Q."/>
            <person name="Zhou Y."/>
        </authorList>
    </citation>
    <scope>NUCLEOTIDE SEQUENCE</scope>
    <source>
        <strain evidence="2">CGMCC 1.15448</strain>
    </source>
</reference>
<feature type="transmembrane region" description="Helical" evidence="1">
    <location>
        <begin position="168"/>
        <end position="185"/>
    </location>
</feature>
<keyword evidence="1" id="KW-1133">Transmembrane helix</keyword>
<name>A0A8J2XVK0_9BACT</name>
<gene>
    <name evidence="2" type="ORF">GCM10011511_40570</name>
</gene>
<sequence length="189" mass="21257">MEALEHELTPAESLKMISEVIGKTKENLRVHSYPYLLWGWIIAIASILFFYLQNYTSFKLYFLPFPVLVIPAIIATIVHYTRKLEANETYLGYYLKRLWVVLGLSFVLVVFINVAQGNQPFTYTLLIGGIGTLVSGLVLRFRPLVLGGLLFLVLTVVSAFITDSYSPLLQGIAVIGGYLIPGYLLKYSK</sequence>
<evidence type="ECO:0000313" key="3">
    <source>
        <dbReference type="Proteomes" id="UP000607559"/>
    </source>
</evidence>
<comment type="caution">
    <text evidence="2">The sequence shown here is derived from an EMBL/GenBank/DDBJ whole genome shotgun (WGS) entry which is preliminary data.</text>
</comment>
<feature type="transmembrane region" description="Helical" evidence="1">
    <location>
        <begin position="58"/>
        <end position="78"/>
    </location>
</feature>
<dbReference type="Proteomes" id="UP000607559">
    <property type="component" value="Unassembled WGS sequence"/>
</dbReference>
<feature type="transmembrane region" description="Helical" evidence="1">
    <location>
        <begin position="98"/>
        <end position="115"/>
    </location>
</feature>
<reference evidence="2" key="1">
    <citation type="journal article" date="2014" name="Int. J. Syst. Evol. Microbiol.">
        <title>Complete genome sequence of Corynebacterium casei LMG S-19264T (=DSM 44701T), isolated from a smear-ripened cheese.</title>
        <authorList>
            <consortium name="US DOE Joint Genome Institute (JGI-PGF)"/>
            <person name="Walter F."/>
            <person name="Albersmeier A."/>
            <person name="Kalinowski J."/>
            <person name="Ruckert C."/>
        </authorList>
    </citation>
    <scope>NUCLEOTIDE SEQUENCE</scope>
    <source>
        <strain evidence="2">CGMCC 1.15448</strain>
    </source>
</reference>
<feature type="transmembrane region" description="Helical" evidence="1">
    <location>
        <begin position="33"/>
        <end position="52"/>
    </location>
</feature>
<accession>A0A8J2XVK0</accession>
<dbReference type="RefSeq" id="WP_188935109.1">
    <property type="nucleotide sequence ID" value="NZ_BMJC01000004.1"/>
</dbReference>
<protein>
    <submittedName>
        <fullName evidence="2">Uncharacterized protein</fullName>
    </submittedName>
</protein>
<keyword evidence="1" id="KW-0812">Transmembrane</keyword>
<proteinExistence type="predicted"/>
<keyword evidence="1" id="KW-0472">Membrane</keyword>
<feature type="transmembrane region" description="Helical" evidence="1">
    <location>
        <begin position="121"/>
        <end position="139"/>
    </location>
</feature>